<comment type="similarity">
    <text evidence="9">Belongs to the protein kinase superfamily. Ser/Thr protein kinase family. MAP kinase subfamily.</text>
</comment>
<dbReference type="InterPro" id="IPR003527">
    <property type="entry name" value="MAP_kinase_CS"/>
</dbReference>
<proteinExistence type="inferred from homology"/>
<name>A0A830HXV8_9CHLO</name>
<evidence type="ECO:0000256" key="7">
    <source>
        <dbReference type="PROSITE-ProRule" id="PRU10141"/>
    </source>
</evidence>
<feature type="region of interest" description="Disordered" evidence="10">
    <location>
        <begin position="365"/>
        <end position="385"/>
    </location>
</feature>
<dbReference type="InterPro" id="IPR017441">
    <property type="entry name" value="Protein_kinase_ATP_BS"/>
</dbReference>
<keyword evidence="2 8" id="KW-0723">Serine/threonine-protein kinase</keyword>
<comment type="cofactor">
    <cofactor evidence="9">
        <name>Mg(2+)</name>
        <dbReference type="ChEBI" id="CHEBI:18420"/>
    </cofactor>
</comment>
<dbReference type="PROSITE" id="PS01351">
    <property type="entry name" value="MAPK"/>
    <property type="match status" value="1"/>
</dbReference>
<evidence type="ECO:0000313" key="13">
    <source>
        <dbReference type="Proteomes" id="UP000660262"/>
    </source>
</evidence>
<dbReference type="EC" id="2.7.11.24" evidence="9"/>
<dbReference type="PROSITE" id="PS50011">
    <property type="entry name" value="PROTEIN_KINASE_DOM"/>
    <property type="match status" value="1"/>
</dbReference>
<organism evidence="12 13">
    <name type="scientific">Pycnococcus provasolii</name>
    <dbReference type="NCBI Taxonomy" id="41880"/>
    <lineage>
        <taxon>Eukaryota</taxon>
        <taxon>Viridiplantae</taxon>
        <taxon>Chlorophyta</taxon>
        <taxon>Pseudoscourfieldiophyceae</taxon>
        <taxon>Pseudoscourfieldiales</taxon>
        <taxon>Pycnococcaceae</taxon>
        <taxon>Pycnococcus</taxon>
    </lineage>
</organism>
<dbReference type="GO" id="GO:0004707">
    <property type="term" value="F:MAP kinase activity"/>
    <property type="evidence" value="ECO:0007669"/>
    <property type="project" value="UniProtKB-EC"/>
</dbReference>
<keyword evidence="9" id="KW-0460">Magnesium</keyword>
<keyword evidence="3 9" id="KW-0808">Transferase</keyword>
<evidence type="ECO:0000256" key="2">
    <source>
        <dbReference type="ARBA" id="ARBA00022527"/>
    </source>
</evidence>
<dbReference type="SMART" id="SM00220">
    <property type="entry name" value="S_TKc"/>
    <property type="match status" value="1"/>
</dbReference>
<dbReference type="PANTHER" id="PTHR24055">
    <property type="entry name" value="MITOGEN-ACTIVATED PROTEIN KINASE"/>
    <property type="match status" value="1"/>
</dbReference>
<gene>
    <name evidence="12" type="ORF">PPROV_000936100</name>
</gene>
<keyword evidence="5 9" id="KW-0418">Kinase</keyword>
<evidence type="ECO:0000256" key="6">
    <source>
        <dbReference type="ARBA" id="ARBA00022840"/>
    </source>
</evidence>
<accession>A0A830HXV8</accession>
<dbReference type="FunFam" id="3.30.200.20:FF:000046">
    <property type="entry name" value="Mitogen-activated protein kinase"/>
    <property type="match status" value="1"/>
</dbReference>
<dbReference type="Pfam" id="PF00069">
    <property type="entry name" value="Pkinase"/>
    <property type="match status" value="1"/>
</dbReference>
<dbReference type="PROSITE" id="PS00107">
    <property type="entry name" value="PROTEIN_KINASE_ATP"/>
    <property type="match status" value="1"/>
</dbReference>
<dbReference type="Proteomes" id="UP000660262">
    <property type="component" value="Unassembled WGS sequence"/>
</dbReference>
<keyword evidence="13" id="KW-1185">Reference proteome</keyword>
<evidence type="ECO:0000256" key="1">
    <source>
        <dbReference type="ARBA" id="ARBA00008832"/>
    </source>
</evidence>
<reference evidence="12" key="1">
    <citation type="submission" date="2020-10" db="EMBL/GenBank/DDBJ databases">
        <title>Unveiling of a novel bifunctional photoreceptor, Dualchrome1, isolated from a cosmopolitan green alga.</title>
        <authorList>
            <person name="Suzuki S."/>
            <person name="Kawachi M."/>
        </authorList>
    </citation>
    <scope>NUCLEOTIDE SEQUENCE</scope>
    <source>
        <strain evidence="12">NIES 2893</strain>
    </source>
</reference>
<protein>
    <recommendedName>
        <fullName evidence="9">Mitogen-activated protein kinase</fullName>
        <ecNumber evidence="9">2.7.11.24</ecNumber>
    </recommendedName>
</protein>
<keyword evidence="6 7" id="KW-0067">ATP-binding</keyword>
<evidence type="ECO:0000256" key="4">
    <source>
        <dbReference type="ARBA" id="ARBA00022741"/>
    </source>
</evidence>
<comment type="similarity">
    <text evidence="1">Belongs to the protein kinase superfamily. CMGC Ser/Thr protein kinase family. MAP kinase subfamily.</text>
</comment>
<dbReference type="AlphaFoldDB" id="A0A830HXV8"/>
<dbReference type="Gene3D" id="1.10.510.10">
    <property type="entry name" value="Transferase(Phosphotransferase) domain 1"/>
    <property type="match status" value="1"/>
</dbReference>
<comment type="caution">
    <text evidence="12">The sequence shown here is derived from an EMBL/GenBank/DDBJ whole genome shotgun (WGS) entry which is preliminary data.</text>
</comment>
<keyword evidence="4 7" id="KW-0547">Nucleotide-binding</keyword>
<evidence type="ECO:0000256" key="9">
    <source>
        <dbReference type="RuleBase" id="RU361165"/>
    </source>
</evidence>
<evidence type="ECO:0000313" key="12">
    <source>
        <dbReference type="EMBL" id="GHP10630.1"/>
    </source>
</evidence>
<dbReference type="InterPro" id="IPR050117">
    <property type="entry name" value="MAPK"/>
</dbReference>
<sequence>MSSGSNSNIPVKKEGGHPGKSIWLLWRTLFEIDNHYTPIKPIGKGAYGVVCSAKNALSGEKVAIKKITNAFENVTDSRRTLREITLLRYLKHENIIAVRDILRPPSRDLFHDVYLVYELMDTDLHQIIRSPQDLTDDHCQYFIYQVLRGLKYVHSANVLHRDLKPSNLLLNASCDLKICDFGLARTSSDRGFMTEYVVTRWYRAPELLLSCEEYSGAIDVWSVGCIFAELLGRKPLFPGKDYIHQLTIILQQLGTPAEQDLGFIQSHKARAYIRSLPHQEAVPWDTMYPKANRLALDLLDKMLRFCPDKRIGVEEALRHPYLASLHDDECEPVAPAPFAFDFEDEDLRESALRNRVYEEMEMYHPSQGGAPAAAGGGYGATAMES</sequence>
<evidence type="ECO:0000256" key="3">
    <source>
        <dbReference type="ARBA" id="ARBA00022679"/>
    </source>
</evidence>
<dbReference type="PROSITE" id="PS00108">
    <property type="entry name" value="PROTEIN_KINASE_ST"/>
    <property type="match status" value="1"/>
</dbReference>
<comment type="activity regulation">
    <text evidence="9">Activated by threonine and tyrosine phosphorylation.</text>
</comment>
<dbReference type="EMBL" id="BNJQ01000030">
    <property type="protein sequence ID" value="GHP10630.1"/>
    <property type="molecule type" value="Genomic_DNA"/>
</dbReference>
<dbReference type="Gene3D" id="3.30.200.20">
    <property type="entry name" value="Phosphorylase Kinase, domain 1"/>
    <property type="match status" value="1"/>
</dbReference>
<dbReference type="InterPro" id="IPR008271">
    <property type="entry name" value="Ser/Thr_kinase_AS"/>
</dbReference>
<evidence type="ECO:0000259" key="11">
    <source>
        <dbReference type="PROSITE" id="PS50011"/>
    </source>
</evidence>
<evidence type="ECO:0000256" key="5">
    <source>
        <dbReference type="ARBA" id="ARBA00022777"/>
    </source>
</evidence>
<feature type="domain" description="Protein kinase" evidence="11">
    <location>
        <begin position="36"/>
        <end position="322"/>
    </location>
</feature>
<dbReference type="InterPro" id="IPR000719">
    <property type="entry name" value="Prot_kinase_dom"/>
</dbReference>
<evidence type="ECO:0000256" key="8">
    <source>
        <dbReference type="RuleBase" id="RU000304"/>
    </source>
</evidence>
<feature type="binding site" evidence="7">
    <location>
        <position position="66"/>
    </location>
    <ligand>
        <name>ATP</name>
        <dbReference type="ChEBI" id="CHEBI:30616"/>
    </ligand>
</feature>
<dbReference type="OrthoDB" id="192887at2759"/>
<dbReference type="FunFam" id="1.10.510.10:FF:000013">
    <property type="entry name" value="Mitogen-activated protein kinase"/>
    <property type="match status" value="1"/>
</dbReference>
<evidence type="ECO:0000256" key="10">
    <source>
        <dbReference type="SAM" id="MobiDB-lite"/>
    </source>
</evidence>
<comment type="catalytic activity">
    <reaction evidence="9">
        <text>L-threonyl-[protein] + ATP = O-phospho-L-threonyl-[protein] + ADP + H(+)</text>
        <dbReference type="Rhea" id="RHEA:46608"/>
        <dbReference type="Rhea" id="RHEA-COMP:11060"/>
        <dbReference type="Rhea" id="RHEA-COMP:11605"/>
        <dbReference type="ChEBI" id="CHEBI:15378"/>
        <dbReference type="ChEBI" id="CHEBI:30013"/>
        <dbReference type="ChEBI" id="CHEBI:30616"/>
        <dbReference type="ChEBI" id="CHEBI:61977"/>
        <dbReference type="ChEBI" id="CHEBI:456216"/>
        <dbReference type="EC" id="2.7.11.24"/>
    </reaction>
</comment>
<dbReference type="SUPFAM" id="SSF56112">
    <property type="entry name" value="Protein kinase-like (PK-like)"/>
    <property type="match status" value="1"/>
</dbReference>
<dbReference type="InterPro" id="IPR011009">
    <property type="entry name" value="Kinase-like_dom_sf"/>
</dbReference>
<dbReference type="GO" id="GO:0005524">
    <property type="term" value="F:ATP binding"/>
    <property type="evidence" value="ECO:0007669"/>
    <property type="project" value="UniProtKB-UniRule"/>
</dbReference>